<feature type="non-terminal residue" evidence="1">
    <location>
        <position position="1"/>
    </location>
</feature>
<evidence type="ECO:0000313" key="1">
    <source>
        <dbReference type="EMBL" id="KKL69621.1"/>
    </source>
</evidence>
<proteinExistence type="predicted"/>
<comment type="caution">
    <text evidence="1">The sequence shown here is derived from an EMBL/GenBank/DDBJ whole genome shotgun (WGS) entry which is preliminary data.</text>
</comment>
<dbReference type="EMBL" id="LAZR01026153">
    <property type="protein sequence ID" value="KKL69621.1"/>
    <property type="molecule type" value="Genomic_DNA"/>
</dbReference>
<accession>A0A0F9ETL4</accession>
<gene>
    <name evidence="1" type="ORF">LCGC14_2113030</name>
</gene>
<dbReference type="AlphaFoldDB" id="A0A0F9ETL4"/>
<organism evidence="1">
    <name type="scientific">marine sediment metagenome</name>
    <dbReference type="NCBI Taxonomy" id="412755"/>
    <lineage>
        <taxon>unclassified sequences</taxon>
        <taxon>metagenomes</taxon>
        <taxon>ecological metagenomes</taxon>
    </lineage>
</organism>
<name>A0A0F9ETL4_9ZZZZ</name>
<reference evidence="1" key="1">
    <citation type="journal article" date="2015" name="Nature">
        <title>Complex archaea that bridge the gap between prokaryotes and eukaryotes.</title>
        <authorList>
            <person name="Spang A."/>
            <person name="Saw J.H."/>
            <person name="Jorgensen S.L."/>
            <person name="Zaremba-Niedzwiedzka K."/>
            <person name="Martijn J."/>
            <person name="Lind A.E."/>
            <person name="van Eijk R."/>
            <person name="Schleper C."/>
            <person name="Guy L."/>
            <person name="Ettema T.J."/>
        </authorList>
    </citation>
    <scope>NUCLEOTIDE SEQUENCE</scope>
</reference>
<protein>
    <submittedName>
        <fullName evidence="1">Uncharacterized protein</fullName>
    </submittedName>
</protein>
<sequence>QRTAYLKHRIESLKVLADEANTSLNSLLTEHQVELKLKGWPTSPVPALGESEDSNNGC</sequence>